<dbReference type="KEGG" id="smf:Smon_0232"/>
<dbReference type="HOGENOM" id="CLU_2144462_0_0_0"/>
<dbReference type="AlphaFoldDB" id="D1AWP1"/>
<dbReference type="GO" id="GO:0005886">
    <property type="term" value="C:plasma membrane"/>
    <property type="evidence" value="ECO:0007669"/>
    <property type="project" value="UniProtKB-SubCell"/>
</dbReference>
<evidence type="ECO:0000256" key="5">
    <source>
        <dbReference type="ARBA" id="ARBA00022989"/>
    </source>
</evidence>
<dbReference type="STRING" id="519441.Smon_0232"/>
<evidence type="ECO:0000313" key="9">
    <source>
        <dbReference type="Proteomes" id="UP000002072"/>
    </source>
</evidence>
<feature type="transmembrane region" description="Helical" evidence="7">
    <location>
        <begin position="52"/>
        <end position="74"/>
    </location>
</feature>
<dbReference type="PANTHER" id="PTHR43663:SF2">
    <property type="entry name" value="CHROMATE TRANSPORT PROTEIN-RELATED"/>
    <property type="match status" value="1"/>
</dbReference>
<keyword evidence="6 7" id="KW-0472">Membrane</keyword>
<dbReference type="GO" id="GO:0015109">
    <property type="term" value="F:chromate transmembrane transporter activity"/>
    <property type="evidence" value="ECO:0007669"/>
    <property type="project" value="InterPro"/>
</dbReference>
<organism evidence="8 9">
    <name type="scientific">Streptobacillus moniliformis (strain ATCC 14647 / DSM 12112 / NCTC 10651 / 9901)</name>
    <dbReference type="NCBI Taxonomy" id="519441"/>
    <lineage>
        <taxon>Bacteria</taxon>
        <taxon>Fusobacteriati</taxon>
        <taxon>Fusobacteriota</taxon>
        <taxon>Fusobacteriia</taxon>
        <taxon>Fusobacteriales</taxon>
        <taxon>Leptotrichiaceae</taxon>
        <taxon>Streptobacillus</taxon>
    </lineage>
</organism>
<name>D1AWP1_STRM9</name>
<feature type="transmembrane region" description="Helical" evidence="7">
    <location>
        <begin position="80"/>
        <end position="101"/>
    </location>
</feature>
<dbReference type="InterPro" id="IPR003370">
    <property type="entry name" value="Chromate_transpt"/>
</dbReference>
<evidence type="ECO:0000313" key="8">
    <source>
        <dbReference type="EMBL" id="ACZ00717.1"/>
    </source>
</evidence>
<feature type="transmembrane region" description="Helical" evidence="7">
    <location>
        <begin position="12"/>
        <end position="31"/>
    </location>
</feature>
<keyword evidence="9" id="KW-1185">Reference proteome</keyword>
<feature type="transmembrane region" description="Helical" evidence="7">
    <location>
        <begin position="113"/>
        <end position="130"/>
    </location>
</feature>
<protein>
    <submittedName>
        <fullName evidence="8">Chromate transporter</fullName>
    </submittedName>
</protein>
<proteinExistence type="inferred from homology"/>
<evidence type="ECO:0000256" key="3">
    <source>
        <dbReference type="ARBA" id="ARBA00022475"/>
    </source>
</evidence>
<keyword evidence="5 7" id="KW-1133">Transmembrane helix</keyword>
<comment type="subcellular location">
    <subcellularLocation>
        <location evidence="1">Cell membrane</location>
        <topology evidence="1">Multi-pass membrane protein</topology>
    </subcellularLocation>
</comment>
<evidence type="ECO:0000256" key="7">
    <source>
        <dbReference type="SAM" id="Phobius"/>
    </source>
</evidence>
<gene>
    <name evidence="8" type="ordered locus">Smon_0232</name>
</gene>
<feature type="transmembrane region" description="Helical" evidence="7">
    <location>
        <begin position="150"/>
        <end position="176"/>
    </location>
</feature>
<dbReference type="EMBL" id="CP001779">
    <property type="protein sequence ID" value="ACZ00717.1"/>
    <property type="molecule type" value="Genomic_DNA"/>
</dbReference>
<dbReference type="Pfam" id="PF02417">
    <property type="entry name" value="Chromate_transp"/>
    <property type="match status" value="1"/>
</dbReference>
<evidence type="ECO:0000256" key="1">
    <source>
        <dbReference type="ARBA" id="ARBA00004651"/>
    </source>
</evidence>
<evidence type="ECO:0000256" key="6">
    <source>
        <dbReference type="ARBA" id="ARBA00023136"/>
    </source>
</evidence>
<dbReference type="eggNOG" id="COG2059">
    <property type="taxonomic scope" value="Bacteria"/>
</dbReference>
<dbReference type="InterPro" id="IPR052518">
    <property type="entry name" value="CHR_Transporter"/>
</dbReference>
<keyword evidence="3" id="KW-1003">Cell membrane</keyword>
<comment type="similarity">
    <text evidence="2">Belongs to the chromate ion transporter (CHR) (TC 2.A.51) family.</text>
</comment>
<accession>D1AWP1</accession>
<dbReference type="Proteomes" id="UP000002072">
    <property type="component" value="Chromosome"/>
</dbReference>
<reference evidence="8 9" key="1">
    <citation type="journal article" date="2009" name="Stand. Genomic Sci.">
        <title>Complete genome sequence of Streptobacillus moniliformis type strain (9901T).</title>
        <authorList>
            <person name="Nolan M."/>
            <person name="Gronow S."/>
            <person name="Lapidus A."/>
            <person name="Ivanova N."/>
            <person name="Copeland A."/>
            <person name="Lucas S."/>
            <person name="Del Rio T.G."/>
            <person name="Chen F."/>
            <person name="Tice H."/>
            <person name="Pitluck S."/>
            <person name="Cheng J.F."/>
            <person name="Sims D."/>
            <person name="Meincke L."/>
            <person name="Bruce D."/>
            <person name="Goodwin L."/>
            <person name="Brettin T."/>
            <person name="Han C."/>
            <person name="Detter J.C."/>
            <person name="Ovchinikova G."/>
            <person name="Pati A."/>
            <person name="Mavromatis K."/>
            <person name="Mikhailova N."/>
            <person name="Chen A."/>
            <person name="Palaniappan K."/>
            <person name="Land M."/>
            <person name="Hauser L."/>
            <person name="Chang Y.J."/>
            <person name="Jeffries C.D."/>
            <person name="Rohde M."/>
            <person name="Sproer C."/>
            <person name="Goker M."/>
            <person name="Bristow J."/>
            <person name="Eisen J.A."/>
            <person name="Markowitz V."/>
            <person name="Hugenholtz P."/>
            <person name="Kyrpides N.C."/>
            <person name="Klenk H.P."/>
            <person name="Chain P."/>
        </authorList>
    </citation>
    <scope>NUCLEOTIDE SEQUENCE [LARGE SCALE GENOMIC DNA]</scope>
    <source>
        <strain evidence="9">ATCC 14647 / DSM 12112 / NCTC 10651 / 9901</strain>
    </source>
</reference>
<dbReference type="PANTHER" id="PTHR43663">
    <property type="entry name" value="CHROMATE TRANSPORT PROTEIN-RELATED"/>
    <property type="match status" value="1"/>
</dbReference>
<keyword evidence="4 7" id="KW-0812">Transmembrane</keyword>
<sequence length="182" mass="20626">MKKISYFELFKTLFIINSITFGGGYTIIPIIKDEFVEKNKVISDEQMLKIITLAQSIPGVMTISTSFLVGYYSLGLLGAIIATIASILPCIIVISFIAFSYSKFIANIYIQKMLKGISGAIVALLFYTVYKMFINQLGYKKKYFYLTINILVLVLSLIFKLELVYILMICAFLGIWKNRGEK</sequence>
<evidence type="ECO:0000256" key="4">
    <source>
        <dbReference type="ARBA" id="ARBA00022692"/>
    </source>
</evidence>
<evidence type="ECO:0000256" key="2">
    <source>
        <dbReference type="ARBA" id="ARBA00005262"/>
    </source>
</evidence>